<gene>
    <name evidence="1" type="ORF">G2W53_004779</name>
</gene>
<dbReference type="AlphaFoldDB" id="A0A834XED1"/>
<evidence type="ECO:0000313" key="1">
    <source>
        <dbReference type="EMBL" id="KAF7842481.1"/>
    </source>
</evidence>
<proteinExistence type="predicted"/>
<evidence type="ECO:0000313" key="2">
    <source>
        <dbReference type="Proteomes" id="UP000634136"/>
    </source>
</evidence>
<dbReference type="Proteomes" id="UP000634136">
    <property type="component" value="Unassembled WGS sequence"/>
</dbReference>
<accession>A0A834XED1</accession>
<keyword evidence="2" id="KW-1185">Reference proteome</keyword>
<sequence>MGLQIQAEQLTGDAEDKPVIGQNMLMNRGRSEWLPRNPRPWRRGELGKIDRQIPRCHGVCNSGGIDCGDTGATLPATLDSGGASQDY</sequence>
<name>A0A834XED1_9FABA</name>
<protein>
    <submittedName>
        <fullName evidence="1">Uncharacterized protein</fullName>
    </submittedName>
</protein>
<reference evidence="1" key="1">
    <citation type="submission" date="2020-09" db="EMBL/GenBank/DDBJ databases">
        <title>Genome-Enabled Discovery of Anthraquinone Biosynthesis in Senna tora.</title>
        <authorList>
            <person name="Kang S.-H."/>
            <person name="Pandey R.P."/>
            <person name="Lee C.-M."/>
            <person name="Sim J.-S."/>
            <person name="Jeong J.-T."/>
            <person name="Choi B.-S."/>
            <person name="Jung M."/>
            <person name="Ginzburg D."/>
            <person name="Zhao K."/>
            <person name="Won S.Y."/>
            <person name="Oh T.-J."/>
            <person name="Yu Y."/>
            <person name="Kim N.-H."/>
            <person name="Lee O.R."/>
            <person name="Lee T.-H."/>
            <person name="Bashyal P."/>
            <person name="Kim T.-S."/>
            <person name="Lee W.-H."/>
            <person name="Kawkins C."/>
            <person name="Kim C.-K."/>
            <person name="Kim J.S."/>
            <person name="Ahn B.O."/>
            <person name="Rhee S.Y."/>
            <person name="Sohng J.K."/>
        </authorList>
    </citation>
    <scope>NUCLEOTIDE SEQUENCE</scope>
    <source>
        <tissue evidence="1">Leaf</tissue>
    </source>
</reference>
<dbReference type="EMBL" id="JAAIUW010000002">
    <property type="protein sequence ID" value="KAF7842481.1"/>
    <property type="molecule type" value="Genomic_DNA"/>
</dbReference>
<comment type="caution">
    <text evidence="1">The sequence shown here is derived from an EMBL/GenBank/DDBJ whole genome shotgun (WGS) entry which is preliminary data.</text>
</comment>
<organism evidence="1 2">
    <name type="scientific">Senna tora</name>
    <dbReference type="NCBI Taxonomy" id="362788"/>
    <lineage>
        <taxon>Eukaryota</taxon>
        <taxon>Viridiplantae</taxon>
        <taxon>Streptophyta</taxon>
        <taxon>Embryophyta</taxon>
        <taxon>Tracheophyta</taxon>
        <taxon>Spermatophyta</taxon>
        <taxon>Magnoliopsida</taxon>
        <taxon>eudicotyledons</taxon>
        <taxon>Gunneridae</taxon>
        <taxon>Pentapetalae</taxon>
        <taxon>rosids</taxon>
        <taxon>fabids</taxon>
        <taxon>Fabales</taxon>
        <taxon>Fabaceae</taxon>
        <taxon>Caesalpinioideae</taxon>
        <taxon>Cassia clade</taxon>
        <taxon>Senna</taxon>
    </lineage>
</organism>